<evidence type="ECO:0000313" key="1">
    <source>
        <dbReference type="Proteomes" id="UP000887562"/>
    </source>
</evidence>
<proteinExistence type="predicted"/>
<dbReference type="Proteomes" id="UP000887562">
    <property type="component" value="Unplaced"/>
</dbReference>
<name>A0A915EU74_9CEST</name>
<reference evidence="2" key="1">
    <citation type="submission" date="2022-11" db="UniProtKB">
        <authorList>
            <consortium name="WormBaseParasite"/>
        </authorList>
    </citation>
    <scope>IDENTIFICATION</scope>
</reference>
<dbReference type="WBParaSite" id="maker-E.canG7_contigs_3751-snap-gene-0.1-mRNA-1">
    <property type="protein sequence ID" value="maker-E.canG7_contigs_3751-snap-gene-0.1-mRNA-1"/>
    <property type="gene ID" value="EcG7_09854"/>
</dbReference>
<dbReference type="AlphaFoldDB" id="A0A915EU74"/>
<evidence type="ECO:0000313" key="2">
    <source>
        <dbReference type="WBParaSite" id="maker-E.canG7_contigs_3751-snap-gene-0.1-mRNA-1"/>
    </source>
</evidence>
<accession>A0A915EU74</accession>
<protein>
    <submittedName>
        <fullName evidence="2">Uncharacterized protein</fullName>
    </submittedName>
</protein>
<keyword evidence="1" id="KW-1185">Reference proteome</keyword>
<organism evidence="1 2">
    <name type="scientific">Echinococcus canadensis</name>
    <dbReference type="NCBI Taxonomy" id="519352"/>
    <lineage>
        <taxon>Eukaryota</taxon>
        <taxon>Metazoa</taxon>
        <taxon>Spiralia</taxon>
        <taxon>Lophotrochozoa</taxon>
        <taxon>Platyhelminthes</taxon>
        <taxon>Cestoda</taxon>
        <taxon>Eucestoda</taxon>
        <taxon>Cyclophyllidea</taxon>
        <taxon>Taeniidae</taxon>
        <taxon>Echinococcus</taxon>
        <taxon>Echinococcus canadensis group</taxon>
    </lineage>
</organism>
<sequence>IYQPILDPCIHQSRIHPPFHSAIRPFGIYPSLEVIQRGCAKLKELVLVWSSFSGTYYQTETHGASAALKYGCLFGDT</sequence>